<dbReference type="OrthoDB" id="9813524at2"/>
<reference evidence="4" key="1">
    <citation type="submission" date="2016-10" db="EMBL/GenBank/DDBJ databases">
        <authorList>
            <person name="Varghese N."/>
            <person name="Submissions S."/>
        </authorList>
    </citation>
    <scope>NUCLEOTIDE SEQUENCE [LARGE SCALE GENOMIC DNA]</scope>
    <source>
        <strain evidence="4">DSM 217</strain>
    </source>
</reference>
<protein>
    <submittedName>
        <fullName evidence="3">Membrane-associated enzyme, PAP2 (Acid phosphatase) superfamily</fullName>
    </submittedName>
</protein>
<dbReference type="Proteomes" id="UP000198816">
    <property type="component" value="Unassembled WGS sequence"/>
</dbReference>
<name>A0A1H3BDQ0_THIRO</name>
<dbReference type="SUPFAM" id="SSF48317">
    <property type="entry name" value="Acid phosphatase/Vanadium-dependent haloperoxidase"/>
    <property type="match status" value="1"/>
</dbReference>
<feature type="transmembrane region" description="Helical" evidence="1">
    <location>
        <begin position="61"/>
        <end position="83"/>
    </location>
</feature>
<dbReference type="SMART" id="SM00014">
    <property type="entry name" value="acidPPc"/>
    <property type="match status" value="1"/>
</dbReference>
<keyword evidence="1" id="KW-1133">Transmembrane helix</keyword>
<feature type="transmembrane region" description="Helical" evidence="1">
    <location>
        <begin position="12"/>
        <end position="31"/>
    </location>
</feature>
<feature type="transmembrane region" description="Helical" evidence="1">
    <location>
        <begin position="176"/>
        <end position="195"/>
    </location>
</feature>
<dbReference type="InterPro" id="IPR036938">
    <property type="entry name" value="PAP2/HPO_sf"/>
</dbReference>
<feature type="transmembrane region" description="Helical" evidence="1">
    <location>
        <begin position="150"/>
        <end position="169"/>
    </location>
</feature>
<feature type="transmembrane region" description="Helical" evidence="1">
    <location>
        <begin position="95"/>
        <end position="116"/>
    </location>
</feature>
<gene>
    <name evidence="3" type="ORF">SAMN05421783_1245</name>
</gene>
<dbReference type="CDD" id="cd03396">
    <property type="entry name" value="PAP2_like_6"/>
    <property type="match status" value="1"/>
</dbReference>
<dbReference type="STRING" id="1058.SAMN05421783_1245"/>
<keyword evidence="4" id="KW-1185">Reference proteome</keyword>
<proteinExistence type="predicted"/>
<accession>A0A1H3BDQ0</accession>
<keyword evidence="1" id="KW-0812">Transmembrane</keyword>
<dbReference type="Gene3D" id="1.20.144.10">
    <property type="entry name" value="Phosphatidic acid phosphatase type 2/haloperoxidase"/>
    <property type="match status" value="1"/>
</dbReference>
<dbReference type="AlphaFoldDB" id="A0A1H3BDQ0"/>
<evidence type="ECO:0000259" key="2">
    <source>
        <dbReference type="SMART" id="SM00014"/>
    </source>
</evidence>
<feature type="transmembrane region" description="Helical" evidence="1">
    <location>
        <begin position="253"/>
        <end position="273"/>
    </location>
</feature>
<keyword evidence="1" id="KW-0472">Membrane</keyword>
<dbReference type="RefSeq" id="WP_093036320.1">
    <property type="nucleotide sequence ID" value="NZ_FNNZ01000024.1"/>
</dbReference>
<evidence type="ECO:0000256" key="1">
    <source>
        <dbReference type="SAM" id="Phobius"/>
    </source>
</evidence>
<dbReference type="Pfam" id="PF01569">
    <property type="entry name" value="PAP2"/>
    <property type="match status" value="1"/>
</dbReference>
<sequence>MSQTTAPRRDWIPQGIALLLIALVGTLPFWLTDLDIRAAALFYHPEADDPWFEAQAPLWSFLYVASPLLTGFVMLGGLLVLGAGAIWQSFRRLRCYAILLIAATILGPGLIVNGVFKDNWGRPRPHQIEQLGGTRDYVPPLAISEHGDGKSFPCGHSSIGYMLGVFFIIWRRRRPLLAWTALAGSLAFGTLLGIGRMAAGDHFLSDVIWSGVIAYGIAWGLYYFVLRIPRREAAEAASPPSPMPELRRPKLTAAIYALVAALMIGAVLMATPLKNVQIQWVRPGDFDPPPKVLRLVADQAYVILFWPGGAHRTAEMRLEARGFGLPWSKVEPELTSDHQVLTYRVSHEGVFTEKDTKVVMGIVANDWDRVEVRIDSGDIRVHPSQDPLPELDLQTGDGEVIRVDP</sequence>
<organism evidence="3 4">
    <name type="scientific">Thiocapsa roseopersicina</name>
    <dbReference type="NCBI Taxonomy" id="1058"/>
    <lineage>
        <taxon>Bacteria</taxon>
        <taxon>Pseudomonadati</taxon>
        <taxon>Pseudomonadota</taxon>
        <taxon>Gammaproteobacteria</taxon>
        <taxon>Chromatiales</taxon>
        <taxon>Chromatiaceae</taxon>
        <taxon>Thiocapsa</taxon>
    </lineage>
</organism>
<evidence type="ECO:0000313" key="4">
    <source>
        <dbReference type="Proteomes" id="UP000198816"/>
    </source>
</evidence>
<feature type="transmembrane region" description="Helical" evidence="1">
    <location>
        <begin position="207"/>
        <end position="225"/>
    </location>
</feature>
<dbReference type="EMBL" id="FNNZ01000024">
    <property type="protein sequence ID" value="SDX39149.1"/>
    <property type="molecule type" value="Genomic_DNA"/>
</dbReference>
<dbReference type="InterPro" id="IPR000326">
    <property type="entry name" value="PAP2/HPO"/>
</dbReference>
<evidence type="ECO:0000313" key="3">
    <source>
        <dbReference type="EMBL" id="SDX39149.1"/>
    </source>
</evidence>
<feature type="domain" description="Phosphatidic acid phosphatase type 2/haloperoxidase" evidence="2">
    <location>
        <begin position="97"/>
        <end position="222"/>
    </location>
</feature>